<evidence type="ECO:0000313" key="2">
    <source>
        <dbReference type="Proteomes" id="UP000678317"/>
    </source>
</evidence>
<comment type="caution">
    <text evidence="1">The sequence shown here is derived from an EMBL/GenBank/DDBJ whole genome shotgun (WGS) entry which is preliminary data.</text>
</comment>
<name>A0ABS3SGV9_9CELL</name>
<accession>A0ABS3SGV9</accession>
<dbReference type="EMBL" id="JAGFBM010000004">
    <property type="protein sequence ID" value="MBO3084987.1"/>
    <property type="molecule type" value="Genomic_DNA"/>
</dbReference>
<proteinExistence type="predicted"/>
<organism evidence="1 2">
    <name type="scientific">Cellulomonas fengjieae</name>
    <dbReference type="NCBI Taxonomy" id="2819978"/>
    <lineage>
        <taxon>Bacteria</taxon>
        <taxon>Bacillati</taxon>
        <taxon>Actinomycetota</taxon>
        <taxon>Actinomycetes</taxon>
        <taxon>Micrococcales</taxon>
        <taxon>Cellulomonadaceae</taxon>
        <taxon>Cellulomonas</taxon>
    </lineage>
</organism>
<gene>
    <name evidence="1" type="ORF">J4035_10070</name>
</gene>
<reference evidence="1 2" key="1">
    <citation type="submission" date="2021-03" db="EMBL/GenBank/DDBJ databases">
        <title>novel species in genus Cellulomonas.</title>
        <authorList>
            <person name="Zhang G."/>
        </authorList>
    </citation>
    <scope>NUCLEOTIDE SEQUENCE [LARGE SCALE GENOMIC DNA]</scope>
    <source>
        <strain evidence="2">zg-ZUI188</strain>
    </source>
</reference>
<dbReference type="Proteomes" id="UP000678317">
    <property type="component" value="Unassembled WGS sequence"/>
</dbReference>
<evidence type="ECO:0000313" key="1">
    <source>
        <dbReference type="EMBL" id="MBO3084987.1"/>
    </source>
</evidence>
<sequence length="135" mass="14321">MTSTRWRVRPPSERLFWASSLAALAVAGMLAAERFADQTVVPGAAGSGCDAASVDWGYEVELSPGTGSYSLAGARFDHVPEGCAGQQAVIFYRDDEEVQHRSSVVLSPGVVDHLDRDVWTAHTLTAASWGIVAGT</sequence>
<protein>
    <submittedName>
        <fullName evidence="1">Uncharacterized protein</fullName>
    </submittedName>
</protein>
<keyword evidence="2" id="KW-1185">Reference proteome</keyword>
<dbReference type="RefSeq" id="WP_208210118.1">
    <property type="nucleotide sequence ID" value="NZ_CP074404.1"/>
</dbReference>